<feature type="compositionally biased region" description="Basic and acidic residues" evidence="1">
    <location>
        <begin position="202"/>
        <end position="220"/>
    </location>
</feature>
<organism evidence="2 3">
    <name type="scientific">Aplysia californica</name>
    <name type="common">California sea hare</name>
    <dbReference type="NCBI Taxonomy" id="6500"/>
    <lineage>
        <taxon>Eukaryota</taxon>
        <taxon>Metazoa</taxon>
        <taxon>Spiralia</taxon>
        <taxon>Lophotrochozoa</taxon>
        <taxon>Mollusca</taxon>
        <taxon>Gastropoda</taxon>
        <taxon>Heterobranchia</taxon>
        <taxon>Euthyneura</taxon>
        <taxon>Tectipleura</taxon>
        <taxon>Aplysiida</taxon>
        <taxon>Aplysioidea</taxon>
        <taxon>Aplysiidae</taxon>
        <taxon>Aplysia</taxon>
    </lineage>
</organism>
<feature type="compositionally biased region" description="Polar residues" evidence="1">
    <location>
        <begin position="387"/>
        <end position="399"/>
    </location>
</feature>
<feature type="region of interest" description="Disordered" evidence="1">
    <location>
        <begin position="202"/>
        <end position="221"/>
    </location>
</feature>
<feature type="region of interest" description="Disordered" evidence="1">
    <location>
        <begin position="1"/>
        <end position="21"/>
    </location>
</feature>
<feature type="region of interest" description="Disordered" evidence="1">
    <location>
        <begin position="387"/>
        <end position="427"/>
    </location>
</feature>
<protein>
    <submittedName>
        <fullName evidence="3">Uncharacterized protein LOC101847566</fullName>
    </submittedName>
</protein>
<gene>
    <name evidence="3" type="primary">LOC101847566</name>
</gene>
<feature type="compositionally biased region" description="Basic and acidic residues" evidence="1">
    <location>
        <begin position="243"/>
        <end position="259"/>
    </location>
</feature>
<feature type="region of interest" description="Disordered" evidence="1">
    <location>
        <begin position="243"/>
        <end position="287"/>
    </location>
</feature>
<evidence type="ECO:0000256" key="1">
    <source>
        <dbReference type="SAM" id="MobiDB-lite"/>
    </source>
</evidence>
<name>A0ABM0JI87_APLCA</name>
<evidence type="ECO:0000313" key="2">
    <source>
        <dbReference type="Proteomes" id="UP000694888"/>
    </source>
</evidence>
<feature type="compositionally biased region" description="Polar residues" evidence="1">
    <location>
        <begin position="53"/>
        <end position="62"/>
    </location>
</feature>
<proteinExistence type="predicted"/>
<dbReference type="Proteomes" id="UP000694888">
    <property type="component" value="Unplaced"/>
</dbReference>
<dbReference type="RefSeq" id="XP_005094239.1">
    <property type="nucleotide sequence ID" value="XM_005094182.2"/>
</dbReference>
<feature type="region of interest" description="Disordered" evidence="1">
    <location>
        <begin position="50"/>
        <end position="146"/>
    </location>
</feature>
<sequence>MAGPKGDFDSPLSRYGARKRDLDSSMLEYSHRMRDINATRGGLYRYEGRLQHDSPTLGSSKSPVAAFEAVTPRHHNTAFEYRGHNSPQTRYPRHQRPLSFDEKELQLNQAARDQRPRRDTKSERPPVIVPDAGLPPVTDGDSLRSQEDAKRFRVSLVQASDLYDLVDLSLKDKGSRENRARLANVEEGVRLMEEMERAIRRKREHQEYSTRKRFGNDKPLKPILSVSDTSDLLISKSIKNDVATKRDKNRQDKTKHEEVYVLDDDSDTTGQNTATRQESAPPTADSNRLPIDVFLQQAVSTHKKNIMQLKVRPKRAKRMQLHKPELLAIPEDGGTFIRPLNAPTDQKRHEMLVSNSNVPFPTSTSLTAIREVAPFGKTREAFQEQYPNMGSPQKQSPRHQTIGGDEPAGGKKSPRKPKGIRDRETRNTDGLDIDDLLLTSIYPPMPWEAGVGRDLRLRHMTVDKPTHKERAQRKMKRLIFLRDQPDQNYKREI</sequence>
<keyword evidence="2" id="KW-1185">Reference proteome</keyword>
<evidence type="ECO:0000313" key="3">
    <source>
        <dbReference type="RefSeq" id="XP_005094239.1"/>
    </source>
</evidence>
<reference evidence="3" key="1">
    <citation type="submission" date="2025-08" db="UniProtKB">
        <authorList>
            <consortium name="RefSeq"/>
        </authorList>
    </citation>
    <scope>IDENTIFICATION</scope>
</reference>
<feature type="compositionally biased region" description="Basic and acidic residues" evidence="1">
    <location>
        <begin position="112"/>
        <end position="124"/>
    </location>
</feature>
<accession>A0ABM0JI87</accession>
<feature type="compositionally biased region" description="Polar residues" evidence="1">
    <location>
        <begin position="268"/>
        <end position="286"/>
    </location>
</feature>
<dbReference type="GeneID" id="101847566"/>